<dbReference type="OrthoDB" id="194358at2759"/>
<dbReference type="PANTHER" id="PTHR10622:SF12">
    <property type="entry name" value="HET DOMAIN-CONTAINING PROTEIN"/>
    <property type="match status" value="1"/>
</dbReference>
<name>J3NMS5_GAET3</name>
<dbReference type="InterPro" id="IPR058525">
    <property type="entry name" value="DUF8212"/>
</dbReference>
<sequence>MYLVNVETKKLERFGGAEIPKYAILSHTWGEASEELTFTDISKGNVNKPGVGADKFQGCCRLATGRGVKYVWIDTCCINKGDGEELREAINSMFRWYRDAEVCLVFLADVPPGDDPKRPQSKFSCSRWFTRGWTLQELLAPSRLVFYGSGWDRLGTKADFCSEIERITSIPRRVLNGDAKVQDTSVAQRMSWAASRNTTREEDLAYCLLGIFDVVLPMLYGVGHLAFRQLQEAIMRKTRDDSILAWGFPTNKKGRRLPAAATRGGASSSSGGVLATGPSGFAGCGDISGRERSAGDTLDVRGGSLSLRIRLYTLPTTGETFCLLECGPESDKSKVVGIPLVAVSGEQPREQPREFVRLEGRHAKLIHRSAAAEAAGEFVYIACEPRPSLAQGCWFRVSHPGIPGLRLVEVTPPCRGKFRNDIRNDIDLIRLVAAPDQDGPPRTLARFQLCHGGETAFPSSRDFVVVLRGEPSWTSKGRAQCHVMTASRDTPMEDIGQRFADMRPEALGAPSASNGELSIQVALERAANLEPIVRLTRLHHPPAVTVDATSELEYLAAARLVSHNGSGEPSVGVLLGGGATAGVDADPDATRADDRGRTLLYRAVAGGRDDIVRTLLSRDLDVVAEEDDWPSLHLASWYGQEAVVQLLLDQGVNPAAERENGWTALHVAAARGQRGVAQVLLSRQADAKAKSTDGWTPPGLAVRYGQAAVLELLLDADADADAVADGEGWFPLHIAAEHGHEAVAALLLRRRPGADIPNMTNGQRPLHRAAANGHEGVARLLIDRNASTGARDRCSQTPLHLAAANGRETTVRLLLERGADAAARGNDNQTPLDLAVGGGCEATQRLLERAPLDERRETRTRRSPAARSAGVVASADRPSPTPAPLYLLKTTVRFASSSLILSGARGQMEAMVRRLELGNEESARRVSQMWVAVLKPLMSSRNELVDAIFKQCANDLRRTINHGELSGLRPTIRAGIEFALSVVETGNRAMVASVLEDWVPLLDYALEKHRPDAEEIIAGVAGRFDLSTSPNRKEAETLTLTVFLALERALREGQEKVKLVNCLVRTIRTTLRDKVPKDPALCADWIEALFVRGTTLQLPQVLLKTGTGLLGLTNPEGEMELFEGTVAEVVRWLLWEAHATNRLDHATELIVDLVKKSVAEGGGAVVRDREIVRRIFLLTAEHLDFVEPDNSIREALLTIFDEMRRMP</sequence>
<dbReference type="RefSeq" id="XP_009218617.1">
    <property type="nucleotide sequence ID" value="XM_009220353.1"/>
</dbReference>
<dbReference type="Pfam" id="PF00023">
    <property type="entry name" value="Ank"/>
    <property type="match status" value="2"/>
</dbReference>
<gene>
    <name evidence="7" type="primary">20343039</name>
    <name evidence="6" type="ORF">GGTG_02581</name>
</gene>
<evidence type="ECO:0000256" key="2">
    <source>
        <dbReference type="SAM" id="MobiDB-lite"/>
    </source>
</evidence>
<dbReference type="eggNOG" id="KOG4177">
    <property type="taxonomic scope" value="Eukaryota"/>
</dbReference>
<dbReference type="HOGENOM" id="CLU_270124_0_0_1"/>
<accession>J3NMS5</accession>
<feature type="repeat" description="ANK" evidence="1">
    <location>
        <begin position="627"/>
        <end position="659"/>
    </location>
</feature>
<evidence type="ECO:0000256" key="1">
    <source>
        <dbReference type="PROSITE-ProRule" id="PRU00023"/>
    </source>
</evidence>
<feature type="repeat" description="ANK" evidence="1">
    <location>
        <begin position="761"/>
        <end position="793"/>
    </location>
</feature>
<keyword evidence="3" id="KW-0472">Membrane</keyword>
<keyword evidence="3" id="KW-0812">Transmembrane</keyword>
<dbReference type="VEuPathDB" id="FungiDB:GGTG_02581"/>
<evidence type="ECO:0000313" key="7">
    <source>
        <dbReference type="EnsemblFungi" id="EJT82608"/>
    </source>
</evidence>
<feature type="domain" description="Heterokaryon incompatibility" evidence="4">
    <location>
        <begin position="22"/>
        <end position="109"/>
    </location>
</feature>
<dbReference type="EMBL" id="GL385395">
    <property type="protein sequence ID" value="EJT82608.1"/>
    <property type="molecule type" value="Genomic_DNA"/>
</dbReference>
<dbReference type="InterPro" id="IPR002110">
    <property type="entry name" value="Ankyrin_rpt"/>
</dbReference>
<evidence type="ECO:0000256" key="3">
    <source>
        <dbReference type="SAM" id="Phobius"/>
    </source>
</evidence>
<dbReference type="STRING" id="644352.J3NMS5"/>
<dbReference type="Pfam" id="PF06985">
    <property type="entry name" value="HET"/>
    <property type="match status" value="1"/>
</dbReference>
<evidence type="ECO:0000259" key="4">
    <source>
        <dbReference type="Pfam" id="PF06985"/>
    </source>
</evidence>
<keyword evidence="3" id="KW-1133">Transmembrane helix</keyword>
<dbReference type="PROSITE" id="PS50297">
    <property type="entry name" value="ANK_REP_REGION"/>
    <property type="match status" value="6"/>
</dbReference>
<evidence type="ECO:0000313" key="6">
    <source>
        <dbReference type="EMBL" id="EJT82608.1"/>
    </source>
</evidence>
<dbReference type="EnsemblFungi" id="EJT82608">
    <property type="protein sequence ID" value="EJT82608"/>
    <property type="gene ID" value="GGTG_02581"/>
</dbReference>
<dbReference type="Pfam" id="PF26640">
    <property type="entry name" value="DUF8212"/>
    <property type="match status" value="1"/>
</dbReference>
<feature type="repeat" description="ANK" evidence="1">
    <location>
        <begin position="727"/>
        <end position="759"/>
    </location>
</feature>
<dbReference type="GeneID" id="20343039"/>
<dbReference type="SUPFAM" id="SSF48403">
    <property type="entry name" value="Ankyrin repeat"/>
    <property type="match status" value="1"/>
</dbReference>
<keyword evidence="1" id="KW-0040">ANK repeat</keyword>
<feature type="repeat" description="ANK" evidence="1">
    <location>
        <begin position="794"/>
        <end position="826"/>
    </location>
</feature>
<evidence type="ECO:0000259" key="5">
    <source>
        <dbReference type="Pfam" id="PF26640"/>
    </source>
</evidence>
<dbReference type="PROSITE" id="PS50088">
    <property type="entry name" value="ANK_REPEAT"/>
    <property type="match status" value="7"/>
</dbReference>
<dbReference type="PRINTS" id="PR01415">
    <property type="entry name" value="ANKYRIN"/>
</dbReference>
<feature type="repeat" description="ANK" evidence="1">
    <location>
        <begin position="693"/>
        <end position="725"/>
    </location>
</feature>
<feature type="repeat" description="ANK" evidence="1">
    <location>
        <begin position="660"/>
        <end position="692"/>
    </location>
</feature>
<dbReference type="InterPro" id="IPR036770">
    <property type="entry name" value="Ankyrin_rpt-contain_sf"/>
</dbReference>
<reference evidence="8" key="1">
    <citation type="submission" date="2010-07" db="EMBL/GenBank/DDBJ databases">
        <title>The genome sequence of Gaeumannomyces graminis var. tritici strain R3-111a-1.</title>
        <authorList>
            <consortium name="The Broad Institute Genome Sequencing Platform"/>
            <person name="Ma L.-J."/>
            <person name="Dead R."/>
            <person name="Young S."/>
            <person name="Zeng Q."/>
            <person name="Koehrsen M."/>
            <person name="Alvarado L."/>
            <person name="Berlin A."/>
            <person name="Chapman S.B."/>
            <person name="Chen Z."/>
            <person name="Freedman E."/>
            <person name="Gellesch M."/>
            <person name="Goldberg J."/>
            <person name="Griggs A."/>
            <person name="Gujja S."/>
            <person name="Heilman E.R."/>
            <person name="Heiman D."/>
            <person name="Hepburn T."/>
            <person name="Howarth C."/>
            <person name="Jen D."/>
            <person name="Larson L."/>
            <person name="Mehta T."/>
            <person name="Neiman D."/>
            <person name="Pearson M."/>
            <person name="Roberts A."/>
            <person name="Saif S."/>
            <person name="Shea T."/>
            <person name="Shenoy N."/>
            <person name="Sisk P."/>
            <person name="Stolte C."/>
            <person name="Sykes S."/>
            <person name="Walk T."/>
            <person name="White J."/>
            <person name="Yandava C."/>
            <person name="Haas B."/>
            <person name="Nusbaum C."/>
            <person name="Birren B."/>
        </authorList>
    </citation>
    <scope>NUCLEOTIDE SEQUENCE [LARGE SCALE GENOMIC DNA]</scope>
    <source>
        <strain evidence="8">R3-111a-1</strain>
    </source>
</reference>
<proteinExistence type="predicted"/>
<reference evidence="6" key="2">
    <citation type="submission" date="2010-07" db="EMBL/GenBank/DDBJ databases">
        <authorList>
            <consortium name="The Broad Institute Genome Sequencing Platform"/>
            <consortium name="Broad Institute Genome Sequencing Center for Infectious Disease"/>
            <person name="Ma L.-J."/>
            <person name="Dead R."/>
            <person name="Young S."/>
            <person name="Zeng Q."/>
            <person name="Koehrsen M."/>
            <person name="Alvarado L."/>
            <person name="Berlin A."/>
            <person name="Chapman S.B."/>
            <person name="Chen Z."/>
            <person name="Freedman E."/>
            <person name="Gellesch M."/>
            <person name="Goldberg J."/>
            <person name="Griggs A."/>
            <person name="Gujja S."/>
            <person name="Heilman E.R."/>
            <person name="Heiman D."/>
            <person name="Hepburn T."/>
            <person name="Howarth C."/>
            <person name="Jen D."/>
            <person name="Larson L."/>
            <person name="Mehta T."/>
            <person name="Neiman D."/>
            <person name="Pearson M."/>
            <person name="Roberts A."/>
            <person name="Saif S."/>
            <person name="Shea T."/>
            <person name="Shenoy N."/>
            <person name="Sisk P."/>
            <person name="Stolte C."/>
            <person name="Sykes S."/>
            <person name="Walk T."/>
            <person name="White J."/>
            <person name="Yandava C."/>
            <person name="Haas B."/>
            <person name="Nusbaum C."/>
            <person name="Birren B."/>
        </authorList>
    </citation>
    <scope>NUCLEOTIDE SEQUENCE</scope>
    <source>
        <strain evidence="6">R3-111a-1</strain>
    </source>
</reference>
<feature type="region of interest" description="Disordered" evidence="2">
    <location>
        <begin position="851"/>
        <end position="880"/>
    </location>
</feature>
<dbReference type="PANTHER" id="PTHR10622">
    <property type="entry name" value="HET DOMAIN-CONTAINING PROTEIN"/>
    <property type="match status" value="1"/>
</dbReference>
<feature type="transmembrane region" description="Helical" evidence="3">
    <location>
        <begin position="204"/>
        <end position="227"/>
    </location>
</feature>
<dbReference type="Pfam" id="PF12796">
    <property type="entry name" value="Ank_2"/>
    <property type="match status" value="2"/>
</dbReference>
<feature type="domain" description="DUF8212" evidence="5">
    <location>
        <begin position="226"/>
        <end position="288"/>
    </location>
</feature>
<keyword evidence="8" id="KW-1185">Reference proteome</keyword>
<dbReference type="AlphaFoldDB" id="J3NMS5"/>
<organism evidence="6">
    <name type="scientific">Gaeumannomyces tritici (strain R3-111a-1)</name>
    <name type="common">Wheat and barley take-all root rot fungus</name>
    <name type="synonym">Gaeumannomyces graminis var. tritici</name>
    <dbReference type="NCBI Taxonomy" id="644352"/>
    <lineage>
        <taxon>Eukaryota</taxon>
        <taxon>Fungi</taxon>
        <taxon>Dikarya</taxon>
        <taxon>Ascomycota</taxon>
        <taxon>Pezizomycotina</taxon>
        <taxon>Sordariomycetes</taxon>
        <taxon>Sordariomycetidae</taxon>
        <taxon>Magnaporthales</taxon>
        <taxon>Magnaporthaceae</taxon>
        <taxon>Gaeumannomyces</taxon>
    </lineage>
</organism>
<feature type="repeat" description="ANK" evidence="1">
    <location>
        <begin position="595"/>
        <end position="627"/>
    </location>
</feature>
<protein>
    <submittedName>
        <fullName evidence="6 7">Uncharacterized protein</fullName>
    </submittedName>
</protein>
<dbReference type="InterPro" id="IPR010730">
    <property type="entry name" value="HET"/>
</dbReference>
<reference evidence="6" key="3">
    <citation type="submission" date="2010-09" db="EMBL/GenBank/DDBJ databases">
        <title>Annotation of Gaeumannomyces graminis var. tritici R3-111a-1.</title>
        <authorList>
            <consortium name="The Broad Institute Genome Sequencing Platform"/>
            <person name="Ma L.-J."/>
            <person name="Dead R."/>
            <person name="Young S.K."/>
            <person name="Zeng Q."/>
            <person name="Gargeya S."/>
            <person name="Fitzgerald M."/>
            <person name="Haas B."/>
            <person name="Abouelleil A."/>
            <person name="Alvarado L."/>
            <person name="Arachchi H.M."/>
            <person name="Berlin A."/>
            <person name="Brown A."/>
            <person name="Chapman S.B."/>
            <person name="Chen Z."/>
            <person name="Dunbar C."/>
            <person name="Freedman E."/>
            <person name="Gearin G."/>
            <person name="Gellesch M."/>
            <person name="Goldberg J."/>
            <person name="Griggs A."/>
            <person name="Gujja S."/>
            <person name="Heiman D."/>
            <person name="Howarth C."/>
            <person name="Larson L."/>
            <person name="Lui A."/>
            <person name="MacDonald P.J.P."/>
            <person name="Mehta T."/>
            <person name="Montmayeur A."/>
            <person name="Murphy C."/>
            <person name="Neiman D."/>
            <person name="Pearson M."/>
            <person name="Priest M."/>
            <person name="Roberts A."/>
            <person name="Saif S."/>
            <person name="Shea T."/>
            <person name="Shenoy N."/>
            <person name="Sisk P."/>
            <person name="Stolte C."/>
            <person name="Sykes S."/>
            <person name="Yandava C."/>
            <person name="Wortman J."/>
            <person name="Nusbaum C."/>
            <person name="Birren B."/>
        </authorList>
    </citation>
    <scope>NUCLEOTIDE SEQUENCE</scope>
    <source>
        <strain evidence="6">R3-111a-1</strain>
    </source>
</reference>
<reference evidence="7" key="4">
    <citation type="journal article" date="2015" name="G3 (Bethesda)">
        <title>Genome sequences of three phytopathogenic species of the Magnaporthaceae family of fungi.</title>
        <authorList>
            <person name="Okagaki L.H."/>
            <person name="Nunes C.C."/>
            <person name="Sailsbery J."/>
            <person name="Clay B."/>
            <person name="Brown D."/>
            <person name="John T."/>
            <person name="Oh Y."/>
            <person name="Young N."/>
            <person name="Fitzgerald M."/>
            <person name="Haas B.J."/>
            <person name="Zeng Q."/>
            <person name="Young S."/>
            <person name="Adiconis X."/>
            <person name="Fan L."/>
            <person name="Levin J.Z."/>
            <person name="Mitchell T.K."/>
            <person name="Okubara P.A."/>
            <person name="Farman M.L."/>
            <person name="Kohn L.M."/>
            <person name="Birren B."/>
            <person name="Ma L.-J."/>
            <person name="Dean R.A."/>
        </authorList>
    </citation>
    <scope>NUCLEOTIDE SEQUENCE</scope>
    <source>
        <strain evidence="7">R3-111a-1</strain>
    </source>
</reference>
<dbReference type="Proteomes" id="UP000006039">
    <property type="component" value="Unassembled WGS sequence"/>
</dbReference>
<evidence type="ECO:0000313" key="8">
    <source>
        <dbReference type="Proteomes" id="UP000006039"/>
    </source>
</evidence>
<dbReference type="SMART" id="SM00248">
    <property type="entry name" value="ANK"/>
    <property type="match status" value="7"/>
</dbReference>
<dbReference type="Gene3D" id="1.25.40.20">
    <property type="entry name" value="Ankyrin repeat-containing domain"/>
    <property type="match status" value="2"/>
</dbReference>
<reference evidence="7" key="5">
    <citation type="submission" date="2018-04" db="UniProtKB">
        <authorList>
            <consortium name="EnsemblFungi"/>
        </authorList>
    </citation>
    <scope>IDENTIFICATION</scope>
    <source>
        <strain evidence="7">R3-111a-1</strain>
    </source>
</reference>